<evidence type="ECO:0000256" key="2">
    <source>
        <dbReference type="ARBA" id="ARBA00008959"/>
    </source>
</evidence>
<accession>A0ABV8JJN2</accession>
<keyword evidence="4" id="KW-0547">Nucleotide-binding</keyword>
<dbReference type="Gene3D" id="3.40.50.300">
    <property type="entry name" value="P-loop containing nucleotide triphosphate hydrolases"/>
    <property type="match status" value="1"/>
</dbReference>
<dbReference type="InterPro" id="IPR003593">
    <property type="entry name" value="AAA+_ATPase"/>
</dbReference>
<name>A0ABV8JJN2_9FLAO</name>
<dbReference type="Gene3D" id="1.10.8.60">
    <property type="match status" value="1"/>
</dbReference>
<evidence type="ECO:0000259" key="6">
    <source>
        <dbReference type="SMART" id="SM00382"/>
    </source>
</evidence>
<dbReference type="InterPro" id="IPR008921">
    <property type="entry name" value="DNA_pol3_clamp-load_cplx_C"/>
</dbReference>
<dbReference type="PANTHER" id="PTHR13779:SF7">
    <property type="entry name" value="ATPASE WRNIP1"/>
    <property type="match status" value="1"/>
</dbReference>
<dbReference type="InterPro" id="IPR027417">
    <property type="entry name" value="P-loop_NTPase"/>
</dbReference>
<dbReference type="CDD" id="cd00009">
    <property type="entry name" value="AAA"/>
    <property type="match status" value="1"/>
</dbReference>
<gene>
    <name evidence="7" type="ORF">ACFOUT_03945</name>
</gene>
<dbReference type="InterPro" id="IPR003959">
    <property type="entry name" value="ATPase_AAA_core"/>
</dbReference>
<evidence type="ECO:0000256" key="3">
    <source>
        <dbReference type="ARBA" id="ARBA00020776"/>
    </source>
</evidence>
<comment type="function">
    <text evidence="1">DNA-dependent ATPase that plays important roles in cellular responses to stalled DNA replication processes.</text>
</comment>
<evidence type="ECO:0000256" key="5">
    <source>
        <dbReference type="ARBA" id="ARBA00022840"/>
    </source>
</evidence>
<protein>
    <recommendedName>
        <fullName evidence="3">Replication-associated recombination protein A</fullName>
    </recommendedName>
</protein>
<keyword evidence="8" id="KW-1185">Reference proteome</keyword>
<dbReference type="InterPro" id="IPR051314">
    <property type="entry name" value="AAA_ATPase_RarA/MGS1/WRNIP1"/>
</dbReference>
<dbReference type="SMART" id="SM00382">
    <property type="entry name" value="AAA"/>
    <property type="match status" value="1"/>
</dbReference>
<dbReference type="Pfam" id="PF00004">
    <property type="entry name" value="AAA"/>
    <property type="match status" value="1"/>
</dbReference>
<dbReference type="CDD" id="cd18139">
    <property type="entry name" value="HLD_clamp_RarA"/>
    <property type="match status" value="1"/>
</dbReference>
<dbReference type="PANTHER" id="PTHR13779">
    <property type="entry name" value="WERNER HELICASE-INTERACTING PROTEIN 1 FAMILY MEMBER"/>
    <property type="match status" value="1"/>
</dbReference>
<evidence type="ECO:0000313" key="8">
    <source>
        <dbReference type="Proteomes" id="UP001595814"/>
    </source>
</evidence>
<feature type="domain" description="AAA+ ATPase" evidence="6">
    <location>
        <begin position="38"/>
        <end position="156"/>
    </location>
</feature>
<proteinExistence type="inferred from homology"/>
<dbReference type="Gene3D" id="1.10.3710.10">
    <property type="entry name" value="DNA polymerase III clamp loader subunits, C-terminal domain"/>
    <property type="match status" value="1"/>
</dbReference>
<comment type="caution">
    <text evidence="7">The sequence shown here is derived from an EMBL/GenBank/DDBJ whole genome shotgun (WGS) entry which is preliminary data.</text>
</comment>
<dbReference type="InterPro" id="IPR021886">
    <property type="entry name" value="MgsA_C"/>
</dbReference>
<dbReference type="InterPro" id="IPR032423">
    <property type="entry name" value="AAA_assoc_2"/>
</dbReference>
<sequence length="427" mass="47512">MNEPLAERIRPKTLEDYISQSHLVGENGSLTQQIKRGIIPSLILWGPPGTGKTTLANIIANESDRPFYILSAINSGVKDVREVIEKAKKSGGLFTAKNPILFIDEIHRFSKSQQDSLLAAVEKGWVTLIGATTENPSFEVIPALLSRCQVYILNAFGKEDLENLLKRALKQDSLLSKKKVDLKETEALLKLSGGDGRKLLNIFELVINSVDGDSIEITNELVLARVQKNTVLYDKTGEQHYDIISAFIKSIRGSDPNGAVYWLARMIEGGEDVKFIARRLLISASEDIGLANPTALVIANNAFQAVTTVGYPEARIILSQCAIYLATSPKSNASYMAINKAQQKVRETGDLSVPLPLRNAPTKLMKDLGYGDEYKYAHDYQNNFVNMEFLPEEIIGTNFYEPGNNSREKGIKEFITNRWKDKYNPKT</sequence>
<organism evidence="7 8">
    <name type="scientific">Euzebyella saccharophila</name>
    <dbReference type="NCBI Taxonomy" id="679664"/>
    <lineage>
        <taxon>Bacteria</taxon>
        <taxon>Pseudomonadati</taxon>
        <taxon>Bacteroidota</taxon>
        <taxon>Flavobacteriia</taxon>
        <taxon>Flavobacteriales</taxon>
        <taxon>Flavobacteriaceae</taxon>
        <taxon>Euzebyella</taxon>
    </lineage>
</organism>
<evidence type="ECO:0000256" key="1">
    <source>
        <dbReference type="ARBA" id="ARBA00002393"/>
    </source>
</evidence>
<evidence type="ECO:0000313" key="7">
    <source>
        <dbReference type="EMBL" id="MFC4095012.1"/>
    </source>
</evidence>
<dbReference type="Pfam" id="PF16193">
    <property type="entry name" value="AAA_assoc_2"/>
    <property type="match status" value="1"/>
</dbReference>
<dbReference type="Pfam" id="PF12002">
    <property type="entry name" value="MgsA_C"/>
    <property type="match status" value="1"/>
</dbReference>
<evidence type="ECO:0000256" key="4">
    <source>
        <dbReference type="ARBA" id="ARBA00022741"/>
    </source>
</evidence>
<dbReference type="Gene3D" id="1.20.272.10">
    <property type="match status" value="1"/>
</dbReference>
<dbReference type="EMBL" id="JBHSAW010000004">
    <property type="protein sequence ID" value="MFC4095012.1"/>
    <property type="molecule type" value="Genomic_DNA"/>
</dbReference>
<reference evidence="8" key="1">
    <citation type="journal article" date="2019" name="Int. J. Syst. Evol. Microbiol.">
        <title>The Global Catalogue of Microorganisms (GCM) 10K type strain sequencing project: providing services to taxonomists for standard genome sequencing and annotation.</title>
        <authorList>
            <consortium name="The Broad Institute Genomics Platform"/>
            <consortium name="The Broad Institute Genome Sequencing Center for Infectious Disease"/>
            <person name="Wu L."/>
            <person name="Ma J."/>
        </authorList>
    </citation>
    <scope>NUCLEOTIDE SEQUENCE [LARGE SCALE GENOMIC DNA]</scope>
    <source>
        <strain evidence="8">CECT 7477</strain>
    </source>
</reference>
<dbReference type="SUPFAM" id="SSF48019">
    <property type="entry name" value="post-AAA+ oligomerization domain-like"/>
    <property type="match status" value="1"/>
</dbReference>
<keyword evidence="5" id="KW-0067">ATP-binding</keyword>
<dbReference type="SUPFAM" id="SSF52540">
    <property type="entry name" value="P-loop containing nucleoside triphosphate hydrolases"/>
    <property type="match status" value="1"/>
</dbReference>
<dbReference type="Proteomes" id="UP001595814">
    <property type="component" value="Unassembled WGS sequence"/>
</dbReference>
<comment type="similarity">
    <text evidence="2">Belongs to the AAA ATPase family. RarA/MGS1/WRNIP1 subfamily.</text>
</comment>
<dbReference type="RefSeq" id="WP_192461259.1">
    <property type="nucleotide sequence ID" value="NZ_JACYFJ010000001.1"/>
</dbReference>